<evidence type="ECO:0000313" key="1">
    <source>
        <dbReference type="EMBL" id="MBF4809485.1"/>
    </source>
</evidence>
<gene>
    <name evidence="1" type="ORF">HXK23_04615</name>
</gene>
<dbReference type="EMBL" id="JABZGT010000271">
    <property type="protein sequence ID" value="MBF4809485.1"/>
    <property type="molecule type" value="Genomic_DNA"/>
</dbReference>
<proteinExistence type="predicted"/>
<evidence type="ECO:0000313" key="2">
    <source>
        <dbReference type="Proteomes" id="UP000772566"/>
    </source>
</evidence>
<comment type="caution">
    <text evidence="1">The sequence shown here is derived from an EMBL/GenBank/DDBJ whole genome shotgun (WGS) entry which is preliminary data.</text>
</comment>
<reference evidence="1" key="1">
    <citation type="submission" date="2020-04" db="EMBL/GenBank/DDBJ databases">
        <title>Deep metagenomics examines the oral microbiome during advanced dental caries in children, revealing novel taxa and co-occurrences with host molecules.</title>
        <authorList>
            <person name="Baker J.L."/>
            <person name="Morton J.T."/>
            <person name="Dinis M."/>
            <person name="Alvarez R."/>
            <person name="Tran N.C."/>
            <person name="Knight R."/>
            <person name="Edlund A."/>
        </authorList>
    </citation>
    <scope>NUCLEOTIDE SEQUENCE</scope>
    <source>
        <strain evidence="1">JCVI_22A_bin.2</strain>
    </source>
</reference>
<dbReference type="AlphaFoldDB" id="A0A930YT60"/>
<dbReference type="Proteomes" id="UP000772566">
    <property type="component" value="Unassembled WGS sequence"/>
</dbReference>
<accession>A0A930YT60</accession>
<name>A0A930YT60_9ACTN</name>
<protein>
    <submittedName>
        <fullName evidence="1">Uncharacterized protein</fullName>
    </submittedName>
</protein>
<feature type="non-terminal residue" evidence="1">
    <location>
        <position position="287"/>
    </location>
</feature>
<sequence>MAVTCVDGQGQAPHITGADKGRLHAGIFGEKSVVLAVGKRLAATQESANRVTIATGDASLHGRQVSVTAPEQVTITSGTQGQNRNDFICLKYERNAQGIESAKLEVLRGVPTSGKAEDPLVPAGNVLNGDAQDYFPLYRVKLNGVVASKPEQLFMFANTLYQDDNGDFETVVLQDQGSYKNYWHIYRTGDSVTIKVRGWLANNVSYDAVRCPFTIPEGARPPLVDHEKYGSVSDGNESIVYMPGICPGHADVITAISARPDGNIYLQDQGGKVSNAWRYGSLTFTVR</sequence>
<organism evidence="1 2">
    <name type="scientific">Lancefieldella parvula</name>
    <dbReference type="NCBI Taxonomy" id="1382"/>
    <lineage>
        <taxon>Bacteria</taxon>
        <taxon>Bacillati</taxon>
        <taxon>Actinomycetota</taxon>
        <taxon>Coriobacteriia</taxon>
        <taxon>Coriobacteriales</taxon>
        <taxon>Atopobiaceae</taxon>
        <taxon>Lancefieldella</taxon>
    </lineage>
</organism>